<dbReference type="PROSITE" id="PS50931">
    <property type="entry name" value="HTH_LYSR"/>
    <property type="match status" value="1"/>
</dbReference>
<evidence type="ECO:0000256" key="3">
    <source>
        <dbReference type="ARBA" id="ARBA00023125"/>
    </source>
</evidence>
<evidence type="ECO:0000256" key="2">
    <source>
        <dbReference type="ARBA" id="ARBA00023015"/>
    </source>
</evidence>
<comment type="caution">
    <text evidence="7">The sequence shown here is derived from an EMBL/GenBank/DDBJ whole genome shotgun (WGS) entry which is preliminary data.</text>
</comment>
<gene>
    <name evidence="7" type="ORF">D3P05_20665</name>
</gene>
<keyword evidence="3" id="KW-0238">DNA-binding</keyword>
<accession>A0A418ZWB9</accession>
<dbReference type="CDD" id="cd05466">
    <property type="entry name" value="PBP2_LTTR_substrate"/>
    <property type="match status" value="1"/>
</dbReference>
<dbReference type="InterPro" id="IPR005119">
    <property type="entry name" value="LysR_subst-bd"/>
</dbReference>
<evidence type="ECO:0000259" key="6">
    <source>
        <dbReference type="PROSITE" id="PS50931"/>
    </source>
</evidence>
<dbReference type="Pfam" id="PF03466">
    <property type="entry name" value="LysR_substrate"/>
    <property type="match status" value="1"/>
</dbReference>
<evidence type="ECO:0000256" key="5">
    <source>
        <dbReference type="SAM" id="MobiDB-lite"/>
    </source>
</evidence>
<feature type="region of interest" description="Disordered" evidence="5">
    <location>
        <begin position="295"/>
        <end position="318"/>
    </location>
</feature>
<dbReference type="GO" id="GO:0003700">
    <property type="term" value="F:DNA-binding transcription factor activity"/>
    <property type="evidence" value="ECO:0007669"/>
    <property type="project" value="InterPro"/>
</dbReference>
<keyword evidence="2" id="KW-0805">Transcription regulation</keyword>
<feature type="domain" description="HTH lysR-type" evidence="6">
    <location>
        <begin position="4"/>
        <end position="61"/>
    </location>
</feature>
<dbReference type="GO" id="GO:0043565">
    <property type="term" value="F:sequence-specific DNA binding"/>
    <property type="evidence" value="ECO:0007669"/>
    <property type="project" value="TreeGrafter"/>
</dbReference>
<dbReference type="AlphaFoldDB" id="A0A418ZWB9"/>
<dbReference type="SUPFAM" id="SSF46785">
    <property type="entry name" value="Winged helix' DNA-binding domain"/>
    <property type="match status" value="1"/>
</dbReference>
<comment type="similarity">
    <text evidence="1">Belongs to the LysR transcriptional regulatory family.</text>
</comment>
<keyword evidence="8" id="KW-1185">Reference proteome</keyword>
<reference evidence="8" key="1">
    <citation type="submission" date="2018-09" db="EMBL/GenBank/DDBJ databases">
        <title>Paracoccus onubensis nov. sp. a moderate halophilic bacterium isolated from Gruta de las Maravillas (Aracena, Spain).</title>
        <authorList>
            <person name="Jurado V."/>
            <person name="Gutierrez-Patricio S."/>
            <person name="Gonzalez-Pimentel J.L."/>
            <person name="Miller A.Z."/>
            <person name="Laiz L."/>
            <person name="Saiz-Jimenez C."/>
        </authorList>
    </citation>
    <scope>NUCLEOTIDE SEQUENCE [LARGE SCALE GENOMIC DNA]</scope>
    <source>
        <strain evidence="8">DSM 26381</strain>
    </source>
</reference>
<dbReference type="InterPro" id="IPR036390">
    <property type="entry name" value="WH_DNA-bd_sf"/>
</dbReference>
<dbReference type="Gene3D" id="3.40.190.290">
    <property type="match status" value="1"/>
</dbReference>
<organism evidence="7 8">
    <name type="scientific">Paracoccus siganidrum</name>
    <dbReference type="NCBI Taxonomy" id="1276757"/>
    <lineage>
        <taxon>Bacteria</taxon>
        <taxon>Pseudomonadati</taxon>
        <taxon>Pseudomonadota</taxon>
        <taxon>Alphaproteobacteria</taxon>
        <taxon>Rhodobacterales</taxon>
        <taxon>Paracoccaceae</taxon>
        <taxon>Paracoccus</taxon>
    </lineage>
</organism>
<dbReference type="OrthoDB" id="9787460at2"/>
<evidence type="ECO:0000256" key="4">
    <source>
        <dbReference type="ARBA" id="ARBA00023163"/>
    </source>
</evidence>
<dbReference type="Pfam" id="PF00126">
    <property type="entry name" value="HTH_1"/>
    <property type="match status" value="1"/>
</dbReference>
<dbReference type="SUPFAM" id="SSF53850">
    <property type="entry name" value="Periplasmic binding protein-like II"/>
    <property type="match status" value="1"/>
</dbReference>
<evidence type="ECO:0000313" key="8">
    <source>
        <dbReference type="Proteomes" id="UP000283587"/>
    </source>
</evidence>
<sequence>MADFSWDDLQFFLAVARDGQLSRAARRLGTSHVTVSRRIDRLEQAMKLRLFERNPRGYEPTAAGRRLIETAERMEEAAQRIPIDQGTAWGQARPLRLAVPEGFGSFFSTHLLPEFTRRFPLISLELITMTQVLSLSRREAELSVTLDPLTNGPYRSERMVNYTLHIFGARSYLAANPPIRSRDDLPDHRFIGYIEEMIFAPGLDYLGELHPAIRPSIKSSSIFNQLAAARNGLGLCVLPHYIASRHPDLQIVLPDEVRLTRTYWMTCHRDVRHMRRERAVIEFLTDSLRAREGTVLNREGGLSPPEAVPPAARPGAAP</sequence>
<evidence type="ECO:0000256" key="1">
    <source>
        <dbReference type="ARBA" id="ARBA00009437"/>
    </source>
</evidence>
<dbReference type="PANTHER" id="PTHR30537:SF3">
    <property type="entry name" value="TRANSCRIPTIONAL REGULATORY PROTEIN"/>
    <property type="match status" value="1"/>
</dbReference>
<keyword evidence="4" id="KW-0804">Transcription</keyword>
<dbReference type="PANTHER" id="PTHR30537">
    <property type="entry name" value="HTH-TYPE TRANSCRIPTIONAL REGULATOR"/>
    <property type="match status" value="1"/>
</dbReference>
<dbReference type="InterPro" id="IPR036388">
    <property type="entry name" value="WH-like_DNA-bd_sf"/>
</dbReference>
<dbReference type="Proteomes" id="UP000283587">
    <property type="component" value="Unassembled WGS sequence"/>
</dbReference>
<dbReference type="RefSeq" id="WP_119900672.1">
    <property type="nucleotide sequence ID" value="NZ_QNRC01000011.1"/>
</dbReference>
<proteinExistence type="inferred from homology"/>
<dbReference type="InterPro" id="IPR000847">
    <property type="entry name" value="LysR_HTH_N"/>
</dbReference>
<dbReference type="Gene3D" id="1.10.10.10">
    <property type="entry name" value="Winged helix-like DNA-binding domain superfamily/Winged helix DNA-binding domain"/>
    <property type="match status" value="1"/>
</dbReference>
<protein>
    <submittedName>
        <fullName evidence="7">LysR family transcriptional regulator</fullName>
    </submittedName>
</protein>
<dbReference type="InterPro" id="IPR058163">
    <property type="entry name" value="LysR-type_TF_proteobact-type"/>
</dbReference>
<name>A0A418ZWB9_9RHOB</name>
<dbReference type="GO" id="GO:0006351">
    <property type="term" value="P:DNA-templated transcription"/>
    <property type="evidence" value="ECO:0007669"/>
    <property type="project" value="TreeGrafter"/>
</dbReference>
<feature type="compositionally biased region" description="Pro residues" evidence="5">
    <location>
        <begin position="306"/>
        <end position="318"/>
    </location>
</feature>
<dbReference type="EMBL" id="QZEW01000127">
    <property type="protein sequence ID" value="RJL04782.1"/>
    <property type="molecule type" value="Genomic_DNA"/>
</dbReference>
<evidence type="ECO:0000313" key="7">
    <source>
        <dbReference type="EMBL" id="RJL04782.1"/>
    </source>
</evidence>